<proteinExistence type="predicted"/>
<reference evidence="2 3" key="1">
    <citation type="journal article" date="2022" name="Front. Microbiol.">
        <title>High genomic differentiation and limited gene flow indicate recent cryptic speciation within the genus Laspinema (cyanobacteria).</title>
        <authorList>
            <person name="Stanojkovic A."/>
            <person name="Skoupy S."/>
            <person name="Skaloud P."/>
            <person name="Dvorak P."/>
        </authorList>
    </citation>
    <scope>NUCLEOTIDE SEQUENCE [LARGE SCALE GENOMIC DNA]</scope>
    <source>
        <strain evidence="2 3">D3b</strain>
    </source>
</reference>
<sequence length="267" mass="30003">MSDRKEEEATPQMRLAQLARFLGEILGEPNDTALAQRIGMERSAFRRLKAGESTNVYKKNREALLNFLGVTVDELNAYITGELPLTKLVRNVMTAPNSAAAFDEIVERLPYLKFSDLLRLWEQINQTLFQVFQPFRRHLDRMGMGRGVEPIADLMPVIGLQDLLIAEMRSRRLLLNDTGWEILASESTLPAQRLQELASGSQPTHLDIIAIEALLKSTRQPDESPWSQSDLEALVERDFGGLADWEQADEPEKDSPAQNGDPLTSSS</sequence>
<dbReference type="EMBL" id="JAMXFA010000068">
    <property type="protein sequence ID" value="MCT7981470.1"/>
    <property type="molecule type" value="Genomic_DNA"/>
</dbReference>
<organism evidence="2 3">
    <name type="scientific">Laspinema olomoucense D3b</name>
    <dbReference type="NCBI Taxonomy" id="2953688"/>
    <lineage>
        <taxon>Bacteria</taxon>
        <taxon>Bacillati</taxon>
        <taxon>Cyanobacteriota</taxon>
        <taxon>Cyanophyceae</taxon>
        <taxon>Oscillatoriophycideae</taxon>
        <taxon>Oscillatoriales</taxon>
        <taxon>Laspinemataceae</taxon>
        <taxon>Laspinema</taxon>
        <taxon>Laspinema olomoucense</taxon>
    </lineage>
</organism>
<comment type="caution">
    <text evidence="2">The sequence shown here is derived from an EMBL/GenBank/DDBJ whole genome shotgun (WGS) entry which is preliminary data.</text>
</comment>
<dbReference type="InterPro" id="IPR010982">
    <property type="entry name" value="Lambda_DNA-bd_dom_sf"/>
</dbReference>
<dbReference type="Proteomes" id="UP001525961">
    <property type="component" value="Unassembled WGS sequence"/>
</dbReference>
<evidence type="ECO:0000313" key="3">
    <source>
        <dbReference type="Proteomes" id="UP001525961"/>
    </source>
</evidence>
<accession>A0ABT2NJG4</accession>
<evidence type="ECO:0000256" key="1">
    <source>
        <dbReference type="SAM" id="MobiDB-lite"/>
    </source>
</evidence>
<feature type="compositionally biased region" description="Polar residues" evidence="1">
    <location>
        <begin position="256"/>
        <end position="267"/>
    </location>
</feature>
<keyword evidence="3" id="KW-1185">Reference proteome</keyword>
<protein>
    <submittedName>
        <fullName evidence="2">Helix-turn-helix transcriptional regulator</fullName>
    </submittedName>
</protein>
<dbReference type="SUPFAM" id="SSF47413">
    <property type="entry name" value="lambda repressor-like DNA-binding domains"/>
    <property type="match status" value="1"/>
</dbReference>
<feature type="region of interest" description="Disordered" evidence="1">
    <location>
        <begin position="240"/>
        <end position="267"/>
    </location>
</feature>
<gene>
    <name evidence="2" type="ORF">NG792_27490</name>
</gene>
<dbReference type="RefSeq" id="WP_261237648.1">
    <property type="nucleotide sequence ID" value="NZ_JAMXFA010000068.1"/>
</dbReference>
<evidence type="ECO:0000313" key="2">
    <source>
        <dbReference type="EMBL" id="MCT7981470.1"/>
    </source>
</evidence>
<name>A0ABT2NJG4_9CYAN</name>